<evidence type="ECO:0000313" key="2">
    <source>
        <dbReference type="Proteomes" id="UP001586593"/>
    </source>
</evidence>
<proteinExistence type="predicted"/>
<dbReference type="EMBL" id="JAZHXJ010000246">
    <property type="protein sequence ID" value="KAL1867162.1"/>
    <property type="molecule type" value="Genomic_DNA"/>
</dbReference>
<keyword evidence="2" id="KW-1185">Reference proteome</keyword>
<evidence type="ECO:0000313" key="1">
    <source>
        <dbReference type="EMBL" id="KAL1867162.1"/>
    </source>
</evidence>
<reference evidence="1 2" key="1">
    <citation type="journal article" date="2024" name="Commun. Biol.">
        <title>Comparative genomic analysis of thermophilic fungi reveals convergent evolutionary adaptations and gene losses.</title>
        <authorList>
            <person name="Steindorff A.S."/>
            <person name="Aguilar-Pontes M.V."/>
            <person name="Robinson A.J."/>
            <person name="Andreopoulos B."/>
            <person name="LaButti K."/>
            <person name="Kuo A."/>
            <person name="Mondo S."/>
            <person name="Riley R."/>
            <person name="Otillar R."/>
            <person name="Haridas S."/>
            <person name="Lipzen A."/>
            <person name="Grimwood J."/>
            <person name="Schmutz J."/>
            <person name="Clum A."/>
            <person name="Reid I.D."/>
            <person name="Moisan M.C."/>
            <person name="Butler G."/>
            <person name="Nguyen T.T.M."/>
            <person name="Dewar K."/>
            <person name="Conant G."/>
            <person name="Drula E."/>
            <person name="Henrissat B."/>
            <person name="Hansel C."/>
            <person name="Singer S."/>
            <person name="Hutchinson M.I."/>
            <person name="de Vries R.P."/>
            <person name="Natvig D.O."/>
            <person name="Powell A.J."/>
            <person name="Tsang A."/>
            <person name="Grigoriev I.V."/>
        </authorList>
    </citation>
    <scope>NUCLEOTIDE SEQUENCE [LARGE SCALE GENOMIC DNA]</scope>
    <source>
        <strain evidence="1 2">ATCC 24622</strain>
    </source>
</reference>
<sequence>MPRPKGAGGTKQLTQEQRQRVRTLFFDAKLTKAHIQSITGYTPHQIRYAIRSENTMPGSRTGRPRSMSPLQEEELIKYVCASKDHRRMSFLQLSTTVLDGAFSIWAIKNALYRYGFRRRVARVRYGITEEVRKLRLDWAREHVEWTPEQWAKVVWVDASSFAATPHPKQYVTRRDGEEWDPTCIVEKHELKVSGWLFSGCFSALGKGPGVLWKKDWGDAGTISSAIYAEHLLPMVESWIQATKQQLGEHIMLLREPQAGGGIDATKLELSKADLEERGVTVLELPPCSSDLDPVESCWDWMKDYIEDKYGLEDRLSYEKLASYVNESWEALPHDLVRELLGSMKARCEAVIAANGMHTKS</sequence>
<dbReference type="InterPro" id="IPR036397">
    <property type="entry name" value="RNaseH_sf"/>
</dbReference>
<organism evidence="1 2">
    <name type="scientific">Phialemonium thermophilum</name>
    <dbReference type="NCBI Taxonomy" id="223376"/>
    <lineage>
        <taxon>Eukaryota</taxon>
        <taxon>Fungi</taxon>
        <taxon>Dikarya</taxon>
        <taxon>Ascomycota</taxon>
        <taxon>Pezizomycotina</taxon>
        <taxon>Sordariomycetes</taxon>
        <taxon>Sordariomycetidae</taxon>
        <taxon>Cephalothecales</taxon>
        <taxon>Cephalothecaceae</taxon>
        <taxon>Phialemonium</taxon>
    </lineage>
</organism>
<protein>
    <recommendedName>
        <fullName evidence="3">Transposase</fullName>
    </recommendedName>
</protein>
<gene>
    <name evidence="1" type="ORF">VTK73DRAFT_4295</name>
</gene>
<comment type="caution">
    <text evidence="1">The sequence shown here is derived from an EMBL/GenBank/DDBJ whole genome shotgun (WGS) entry which is preliminary data.</text>
</comment>
<evidence type="ECO:0008006" key="3">
    <source>
        <dbReference type="Google" id="ProtNLM"/>
    </source>
</evidence>
<name>A0ABR3WUN4_9PEZI</name>
<dbReference type="Proteomes" id="UP001586593">
    <property type="component" value="Unassembled WGS sequence"/>
</dbReference>
<accession>A0ABR3WUN4</accession>
<dbReference type="Gene3D" id="3.30.420.10">
    <property type="entry name" value="Ribonuclease H-like superfamily/Ribonuclease H"/>
    <property type="match status" value="1"/>
</dbReference>